<name>A0A5D2GA54_GOSDA</name>
<dbReference type="EMBL" id="CM017693">
    <property type="protein sequence ID" value="TYH14276.1"/>
    <property type="molecule type" value="Genomic_DNA"/>
</dbReference>
<feature type="signal peptide" evidence="1">
    <location>
        <begin position="1"/>
        <end position="23"/>
    </location>
</feature>
<evidence type="ECO:0000313" key="2">
    <source>
        <dbReference type="EMBL" id="TYH14276.1"/>
    </source>
</evidence>
<accession>A0A5D2GA54</accession>
<dbReference type="AlphaFoldDB" id="A0A5D2GA54"/>
<evidence type="ECO:0008006" key="4">
    <source>
        <dbReference type="Google" id="ProtNLM"/>
    </source>
</evidence>
<proteinExistence type="predicted"/>
<evidence type="ECO:0000256" key="1">
    <source>
        <dbReference type="SAM" id="SignalP"/>
    </source>
</evidence>
<keyword evidence="1" id="KW-0732">Signal</keyword>
<feature type="chain" id="PRO_5022837745" description="Plant thionin family protein" evidence="1">
    <location>
        <begin position="24"/>
        <end position="58"/>
    </location>
</feature>
<keyword evidence="3" id="KW-1185">Reference proteome</keyword>
<dbReference type="Proteomes" id="UP000323506">
    <property type="component" value="Chromosome A06"/>
</dbReference>
<protein>
    <recommendedName>
        <fullName evidence="4">Plant thionin family protein</fullName>
    </recommendedName>
</protein>
<gene>
    <name evidence="2" type="ORF">ES288_A06G207400v1</name>
</gene>
<organism evidence="2 3">
    <name type="scientific">Gossypium darwinii</name>
    <name type="common">Darwin's cotton</name>
    <name type="synonym">Gossypium barbadense var. darwinii</name>
    <dbReference type="NCBI Taxonomy" id="34276"/>
    <lineage>
        <taxon>Eukaryota</taxon>
        <taxon>Viridiplantae</taxon>
        <taxon>Streptophyta</taxon>
        <taxon>Embryophyta</taxon>
        <taxon>Tracheophyta</taxon>
        <taxon>Spermatophyta</taxon>
        <taxon>Magnoliopsida</taxon>
        <taxon>eudicotyledons</taxon>
        <taxon>Gunneridae</taxon>
        <taxon>Pentapetalae</taxon>
        <taxon>rosids</taxon>
        <taxon>malvids</taxon>
        <taxon>Malvales</taxon>
        <taxon>Malvaceae</taxon>
        <taxon>Malvoideae</taxon>
        <taxon>Gossypium</taxon>
    </lineage>
</organism>
<sequence>MVTKKTIYLVVLMILGLIVIAQSDCVENCYPKCVQDVRENEGCKHACKRFCSEYAGMF</sequence>
<evidence type="ECO:0000313" key="3">
    <source>
        <dbReference type="Proteomes" id="UP000323506"/>
    </source>
</evidence>
<reference evidence="2 3" key="1">
    <citation type="submission" date="2019-06" db="EMBL/GenBank/DDBJ databases">
        <title>WGS assembly of Gossypium darwinii.</title>
        <authorList>
            <person name="Chen Z.J."/>
            <person name="Sreedasyam A."/>
            <person name="Ando A."/>
            <person name="Song Q."/>
            <person name="De L."/>
            <person name="Hulse-Kemp A."/>
            <person name="Ding M."/>
            <person name="Ye W."/>
            <person name="Kirkbride R."/>
            <person name="Jenkins J."/>
            <person name="Plott C."/>
            <person name="Lovell J."/>
            <person name="Lin Y.-M."/>
            <person name="Vaughn R."/>
            <person name="Liu B."/>
            <person name="Li W."/>
            <person name="Simpson S."/>
            <person name="Scheffler B."/>
            <person name="Saski C."/>
            <person name="Grover C."/>
            <person name="Hu G."/>
            <person name="Conover J."/>
            <person name="Carlson J."/>
            <person name="Shu S."/>
            <person name="Boston L."/>
            <person name="Williams M."/>
            <person name="Peterson D."/>
            <person name="Mcgee K."/>
            <person name="Jones D."/>
            <person name="Wendel J."/>
            <person name="Stelly D."/>
            <person name="Grimwood J."/>
            <person name="Schmutz J."/>
        </authorList>
    </citation>
    <scope>NUCLEOTIDE SEQUENCE [LARGE SCALE GENOMIC DNA]</scope>
    <source>
        <strain evidence="2">1808015.09</strain>
    </source>
</reference>